<evidence type="ECO:0000313" key="3">
    <source>
        <dbReference type="Proteomes" id="UP001197214"/>
    </source>
</evidence>
<sequence length="135" mass="14638">MTRIILIPLAAAALSGCAAASSPPAEKPGPDRLTQLLTGYEPTDTLQCIDPDRVQYSETVRGGIVYRSTLGHRIYVSEISPACITPRSDDILISYPFAGRYCKGDRVKWVSRIGGPSGFCTLGRFAEYTRAQPAE</sequence>
<gene>
    <name evidence="2" type="ORF">KY084_12710</name>
</gene>
<feature type="signal peptide" evidence="1">
    <location>
        <begin position="1"/>
        <end position="20"/>
    </location>
</feature>
<proteinExistence type="predicted"/>
<feature type="chain" id="PRO_5046661061" description="Lipoprotein" evidence="1">
    <location>
        <begin position="21"/>
        <end position="135"/>
    </location>
</feature>
<evidence type="ECO:0000256" key="1">
    <source>
        <dbReference type="SAM" id="SignalP"/>
    </source>
</evidence>
<protein>
    <recommendedName>
        <fullName evidence="4">Lipoprotein</fullName>
    </recommendedName>
</protein>
<keyword evidence="3" id="KW-1185">Reference proteome</keyword>
<dbReference type="EMBL" id="JAHWZX010000012">
    <property type="protein sequence ID" value="MBW4331732.1"/>
    <property type="molecule type" value="Genomic_DNA"/>
</dbReference>
<reference evidence="2 3" key="1">
    <citation type="submission" date="2021-07" db="EMBL/GenBank/DDBJ databases">
        <title>Stakelama flava sp. nov., a novel endophytic bacterium isolated from branch of Kandelia candel.</title>
        <authorList>
            <person name="Tuo L."/>
        </authorList>
    </citation>
    <scope>NUCLEOTIDE SEQUENCE [LARGE SCALE GENOMIC DNA]</scope>
    <source>
        <strain evidence="2 3">CBK3Z-3</strain>
    </source>
</reference>
<evidence type="ECO:0008006" key="4">
    <source>
        <dbReference type="Google" id="ProtNLM"/>
    </source>
</evidence>
<comment type="caution">
    <text evidence="2">The sequence shown here is derived from an EMBL/GenBank/DDBJ whole genome shotgun (WGS) entry which is preliminary data.</text>
</comment>
<accession>A0ABS6XNE0</accession>
<keyword evidence="1" id="KW-0732">Signal</keyword>
<dbReference type="RefSeq" id="WP_219238844.1">
    <property type="nucleotide sequence ID" value="NZ_JAHWZX010000012.1"/>
</dbReference>
<name>A0ABS6XNE0_9SPHN</name>
<dbReference type="PROSITE" id="PS51257">
    <property type="entry name" value="PROKAR_LIPOPROTEIN"/>
    <property type="match status" value="1"/>
</dbReference>
<evidence type="ECO:0000313" key="2">
    <source>
        <dbReference type="EMBL" id="MBW4331732.1"/>
    </source>
</evidence>
<organism evidence="2 3">
    <name type="scientific">Stakelama flava</name>
    <dbReference type="NCBI Taxonomy" id="2860338"/>
    <lineage>
        <taxon>Bacteria</taxon>
        <taxon>Pseudomonadati</taxon>
        <taxon>Pseudomonadota</taxon>
        <taxon>Alphaproteobacteria</taxon>
        <taxon>Sphingomonadales</taxon>
        <taxon>Sphingomonadaceae</taxon>
        <taxon>Stakelama</taxon>
    </lineage>
</organism>
<dbReference type="Proteomes" id="UP001197214">
    <property type="component" value="Unassembled WGS sequence"/>
</dbReference>